<feature type="region of interest" description="Disordered" evidence="1">
    <location>
        <begin position="62"/>
        <end position="104"/>
    </location>
</feature>
<evidence type="ECO:0000256" key="2">
    <source>
        <dbReference type="SAM" id="Phobius"/>
    </source>
</evidence>
<feature type="transmembrane region" description="Helical" evidence="2">
    <location>
        <begin position="39"/>
        <end position="62"/>
    </location>
</feature>
<evidence type="ECO:0000313" key="3">
    <source>
        <dbReference type="EMBL" id="MFB8892875.1"/>
    </source>
</evidence>
<feature type="compositionally biased region" description="Low complexity" evidence="1">
    <location>
        <begin position="91"/>
        <end position="104"/>
    </location>
</feature>
<keyword evidence="4" id="KW-1185">Reference proteome</keyword>
<name>A0ABV5ESD0_9MICO</name>
<keyword evidence="3" id="KW-0560">Oxidoreductase</keyword>
<dbReference type="Proteomes" id="UP001589643">
    <property type="component" value="Unassembled WGS sequence"/>
</dbReference>
<accession>A0ABV5ESD0</accession>
<comment type="caution">
    <text evidence="3">The sequence shown here is derived from an EMBL/GenBank/DDBJ whole genome shotgun (WGS) entry which is preliminary data.</text>
</comment>
<evidence type="ECO:0000256" key="1">
    <source>
        <dbReference type="SAM" id="MobiDB-lite"/>
    </source>
</evidence>
<dbReference type="RefSeq" id="WP_282502433.1">
    <property type="nucleotide sequence ID" value="NZ_CP141117.1"/>
</dbReference>
<proteinExistence type="predicted"/>
<dbReference type="EMBL" id="JBHLHV010000001">
    <property type="protein sequence ID" value="MFB8892875.1"/>
    <property type="molecule type" value="Genomic_DNA"/>
</dbReference>
<keyword evidence="2" id="KW-1133">Transmembrane helix</keyword>
<reference evidence="3 4" key="1">
    <citation type="submission" date="2024-08" db="EMBL/GenBank/DDBJ databases">
        <title>Heavy metals resistant antinobacteria isolated from wastewater.</title>
        <authorList>
            <person name="Roman Ponce B."/>
            <person name="Blanco Mercado M.A."/>
            <person name="Avila Aldana I.N."/>
            <person name="Morales Arrieta S."/>
        </authorList>
    </citation>
    <scope>NUCLEOTIDE SEQUENCE [LARGE SCALE GENOMIC DNA]</scope>
    <source>
        <strain evidence="4">sma-1</strain>
    </source>
</reference>
<keyword evidence="2" id="KW-0812">Transmembrane</keyword>
<feature type="compositionally biased region" description="Pro residues" evidence="1">
    <location>
        <begin position="66"/>
        <end position="76"/>
    </location>
</feature>
<keyword evidence="2" id="KW-0472">Membrane</keyword>
<sequence>MAGRGKNRDDRAAHERARLYAARREYHDGLARRRSRDNVIAAVAGGVLILAAIGAQVAYFTAGPGAPAPAESPAPSPTETLSPTPTPTQTPTPADSTPTTIPSP</sequence>
<gene>
    <name evidence="3" type="ORF">AB7P39_08455</name>
</gene>
<evidence type="ECO:0000313" key="4">
    <source>
        <dbReference type="Proteomes" id="UP001589643"/>
    </source>
</evidence>
<dbReference type="GO" id="GO:0051213">
    <property type="term" value="F:dioxygenase activity"/>
    <property type="evidence" value="ECO:0007669"/>
    <property type="project" value="UniProtKB-KW"/>
</dbReference>
<organism evidence="3 4">
    <name type="scientific">Microbacterium plantarum</name>
    <dbReference type="NCBI Taxonomy" id="1816425"/>
    <lineage>
        <taxon>Bacteria</taxon>
        <taxon>Bacillati</taxon>
        <taxon>Actinomycetota</taxon>
        <taxon>Actinomycetes</taxon>
        <taxon>Micrococcales</taxon>
        <taxon>Microbacteriaceae</taxon>
        <taxon>Microbacterium</taxon>
    </lineage>
</organism>
<protein>
    <submittedName>
        <fullName evidence="3">Dioxygenase</fullName>
    </submittedName>
</protein>
<keyword evidence="3" id="KW-0223">Dioxygenase</keyword>